<accession>A0ABW6IDB7</accession>
<evidence type="ECO:0000313" key="9">
    <source>
        <dbReference type="EMBL" id="MFE4105727.1"/>
    </source>
</evidence>
<keyword evidence="3 8" id="KW-0812">Transmembrane</keyword>
<evidence type="ECO:0000256" key="2">
    <source>
        <dbReference type="ARBA" id="ARBA00022617"/>
    </source>
</evidence>
<dbReference type="InterPro" id="IPR011138">
    <property type="entry name" value="Cytochrome_b-558"/>
</dbReference>
<evidence type="ECO:0000256" key="5">
    <source>
        <dbReference type="ARBA" id="ARBA00022989"/>
    </source>
</evidence>
<organism evidence="9 10">
    <name type="scientific">Almyronema epifaneia S1</name>
    <dbReference type="NCBI Taxonomy" id="2991925"/>
    <lineage>
        <taxon>Bacteria</taxon>
        <taxon>Bacillati</taxon>
        <taxon>Cyanobacteriota</taxon>
        <taxon>Cyanophyceae</taxon>
        <taxon>Nodosilineales</taxon>
        <taxon>Nodosilineaceae</taxon>
        <taxon>Almyronema</taxon>
        <taxon>Almyronema epifaneia</taxon>
    </lineage>
</organism>
<dbReference type="EMBL" id="JBHZOL010000031">
    <property type="protein sequence ID" value="MFE4105727.1"/>
    <property type="molecule type" value="Genomic_DNA"/>
</dbReference>
<dbReference type="Pfam" id="PF01127">
    <property type="entry name" value="Sdh_cyt"/>
    <property type="match status" value="1"/>
</dbReference>
<dbReference type="CDD" id="cd03498">
    <property type="entry name" value="SQR_TypeB_2_TM"/>
    <property type="match status" value="1"/>
</dbReference>
<dbReference type="SUPFAM" id="SSF81343">
    <property type="entry name" value="Fumarate reductase respiratory complex transmembrane subunits"/>
    <property type="match status" value="1"/>
</dbReference>
<feature type="transmembrane region" description="Helical" evidence="8">
    <location>
        <begin position="124"/>
        <end position="143"/>
    </location>
</feature>
<evidence type="ECO:0000256" key="7">
    <source>
        <dbReference type="ARBA" id="ARBA00023136"/>
    </source>
</evidence>
<keyword evidence="7 8" id="KW-0472">Membrane</keyword>
<evidence type="ECO:0000256" key="1">
    <source>
        <dbReference type="ARBA" id="ARBA00004370"/>
    </source>
</evidence>
<dbReference type="Proteomes" id="UP001600165">
    <property type="component" value="Unassembled WGS sequence"/>
</dbReference>
<dbReference type="Gene3D" id="1.20.1300.10">
    <property type="entry name" value="Fumarate reductase/succinate dehydrogenase, transmembrane subunit"/>
    <property type="match status" value="1"/>
</dbReference>
<feature type="transmembrane region" description="Helical" evidence="8">
    <location>
        <begin position="29"/>
        <end position="52"/>
    </location>
</feature>
<dbReference type="InterPro" id="IPR000701">
    <property type="entry name" value="SuccDH_FuR_B_TM-su"/>
</dbReference>
<protein>
    <submittedName>
        <fullName evidence="9">Succinate dehydrogenase cytochrome b subunit</fullName>
    </submittedName>
</protein>
<dbReference type="NCBIfam" id="TIGR02046">
    <property type="entry name" value="sdhC_b558_fam"/>
    <property type="match status" value="1"/>
</dbReference>
<evidence type="ECO:0000256" key="3">
    <source>
        <dbReference type="ARBA" id="ARBA00022692"/>
    </source>
</evidence>
<keyword evidence="10" id="KW-1185">Reference proteome</keyword>
<gene>
    <name evidence="9" type="ORF">ACFVKH_05530</name>
</gene>
<feature type="transmembrane region" description="Helical" evidence="8">
    <location>
        <begin position="211"/>
        <end position="235"/>
    </location>
</feature>
<name>A0ABW6IDB7_9CYAN</name>
<keyword evidence="5 8" id="KW-1133">Transmembrane helix</keyword>
<reference evidence="9 10" key="1">
    <citation type="submission" date="2024-10" db="EMBL/GenBank/DDBJ databases">
        <authorList>
            <person name="Ratan Roy A."/>
            <person name="Morales Sandoval P.H."/>
            <person name="De Los Santos Villalobos S."/>
            <person name="Chakraborty S."/>
            <person name="Mukherjee J."/>
        </authorList>
    </citation>
    <scope>NUCLEOTIDE SEQUENCE [LARGE SCALE GENOMIC DNA]</scope>
    <source>
        <strain evidence="9 10">S1</strain>
    </source>
</reference>
<dbReference type="RefSeq" id="WP_377962791.1">
    <property type="nucleotide sequence ID" value="NZ_JBHZOL010000031.1"/>
</dbReference>
<comment type="caution">
    <text evidence="9">The sequence shown here is derived from an EMBL/GenBank/DDBJ whole genome shotgun (WGS) entry which is preliminary data.</text>
</comment>
<evidence type="ECO:0000313" key="10">
    <source>
        <dbReference type="Proteomes" id="UP001600165"/>
    </source>
</evidence>
<feature type="transmembrane region" description="Helical" evidence="8">
    <location>
        <begin position="72"/>
        <end position="96"/>
    </location>
</feature>
<proteinExistence type="predicted"/>
<dbReference type="InterPro" id="IPR034804">
    <property type="entry name" value="SQR/QFR_C/D"/>
</dbReference>
<feature type="transmembrane region" description="Helical" evidence="8">
    <location>
        <begin position="172"/>
        <end position="190"/>
    </location>
</feature>
<evidence type="ECO:0000256" key="6">
    <source>
        <dbReference type="ARBA" id="ARBA00023004"/>
    </source>
</evidence>
<evidence type="ECO:0000256" key="8">
    <source>
        <dbReference type="SAM" id="Phobius"/>
    </source>
</evidence>
<keyword evidence="4" id="KW-0479">Metal-binding</keyword>
<keyword evidence="2" id="KW-0349">Heme</keyword>
<keyword evidence="6" id="KW-0408">Iron</keyword>
<sequence>MSNAIAPNDKPQGANRLVRVFQSPIGKKLITGVTGLGLAVFVLVHMLGNLLLLASPDAYNAYAYHLEQWGPFLYSIELILLAFVIFHALLGIQIYWGKLKARPTGYQTYVSAGSPSLQSLSSRTMILTGLGLGVFLVFHLMAFKFGPYYSTVLANGVVGRDLARLVIEKFQTPQYTFGYSAVMIGLGLHLRHGLWSALQSLGAMSAAAKPFVYGLGTGLAIAIAIGFIGLPWAIFSGWVG</sequence>
<evidence type="ECO:0000256" key="4">
    <source>
        <dbReference type="ARBA" id="ARBA00022723"/>
    </source>
</evidence>
<comment type="subcellular location">
    <subcellularLocation>
        <location evidence="1">Membrane</location>
    </subcellularLocation>
</comment>